<protein>
    <submittedName>
        <fullName evidence="1">Uncharacterized protein</fullName>
    </submittedName>
</protein>
<feature type="non-terminal residue" evidence="1">
    <location>
        <position position="34"/>
    </location>
</feature>
<accession>A0A8S3CVL7</accession>
<proteinExistence type="predicted"/>
<comment type="caution">
    <text evidence="1">The sequence shown here is derived from an EMBL/GenBank/DDBJ whole genome shotgun (WGS) entry which is preliminary data.</text>
</comment>
<evidence type="ECO:0000313" key="3">
    <source>
        <dbReference type="Proteomes" id="UP000676336"/>
    </source>
</evidence>
<evidence type="ECO:0000313" key="1">
    <source>
        <dbReference type="EMBL" id="CAF4952617.1"/>
    </source>
</evidence>
<gene>
    <name evidence="1" type="ORF">SMN809_LOCUS54198</name>
    <name evidence="2" type="ORF">SMN809_LOCUS64445</name>
</gene>
<name>A0A8S3CVL7_9BILA</name>
<dbReference type="EMBL" id="CAJOBI010291434">
    <property type="protein sequence ID" value="CAF5159466.1"/>
    <property type="molecule type" value="Genomic_DNA"/>
</dbReference>
<organism evidence="1 3">
    <name type="scientific">Rotaria magnacalcarata</name>
    <dbReference type="NCBI Taxonomy" id="392030"/>
    <lineage>
        <taxon>Eukaryota</taxon>
        <taxon>Metazoa</taxon>
        <taxon>Spiralia</taxon>
        <taxon>Gnathifera</taxon>
        <taxon>Rotifera</taxon>
        <taxon>Eurotatoria</taxon>
        <taxon>Bdelloidea</taxon>
        <taxon>Philodinida</taxon>
        <taxon>Philodinidae</taxon>
        <taxon>Rotaria</taxon>
    </lineage>
</organism>
<sequence>MALDETPQTPPDGLTIDESAAVRLYTIEWDGPHR</sequence>
<evidence type="ECO:0000313" key="2">
    <source>
        <dbReference type="EMBL" id="CAF5159466.1"/>
    </source>
</evidence>
<dbReference type="Proteomes" id="UP000676336">
    <property type="component" value="Unassembled WGS sequence"/>
</dbReference>
<dbReference type="EMBL" id="CAJOBI010188340">
    <property type="protein sequence ID" value="CAF4952617.1"/>
    <property type="molecule type" value="Genomic_DNA"/>
</dbReference>
<reference evidence="1" key="1">
    <citation type="submission" date="2021-02" db="EMBL/GenBank/DDBJ databases">
        <authorList>
            <person name="Nowell W R."/>
        </authorList>
    </citation>
    <scope>NUCLEOTIDE SEQUENCE</scope>
</reference>
<dbReference type="AlphaFoldDB" id="A0A8S3CVL7"/>